<feature type="compositionally biased region" description="Low complexity" evidence="1">
    <location>
        <begin position="188"/>
        <end position="217"/>
    </location>
</feature>
<accession>A0ABN1VL12</accession>
<keyword evidence="2" id="KW-0472">Membrane</keyword>
<keyword evidence="2" id="KW-0812">Transmembrane</keyword>
<gene>
    <name evidence="3" type="ORF">GCM10009655_13850</name>
</gene>
<comment type="caution">
    <text evidence="3">The sequence shown here is derived from an EMBL/GenBank/DDBJ whole genome shotgun (WGS) entry which is preliminary data.</text>
</comment>
<proteinExistence type="predicted"/>
<evidence type="ECO:0000313" key="4">
    <source>
        <dbReference type="Proteomes" id="UP001500943"/>
    </source>
</evidence>
<dbReference type="RefSeq" id="WP_343924430.1">
    <property type="nucleotide sequence ID" value="NZ_BAAAKW010000026.1"/>
</dbReference>
<reference evidence="3 4" key="1">
    <citation type="journal article" date="2019" name="Int. J. Syst. Evol. Microbiol.">
        <title>The Global Catalogue of Microorganisms (GCM) 10K type strain sequencing project: providing services to taxonomists for standard genome sequencing and annotation.</title>
        <authorList>
            <consortium name="The Broad Institute Genomics Platform"/>
            <consortium name="The Broad Institute Genome Sequencing Center for Infectious Disease"/>
            <person name="Wu L."/>
            <person name="Ma J."/>
        </authorList>
    </citation>
    <scope>NUCLEOTIDE SEQUENCE [LARGE SCALE GENOMIC DNA]</scope>
    <source>
        <strain evidence="3 4">JCM 12762</strain>
    </source>
</reference>
<organism evidence="3 4">
    <name type="scientific">Rhodoglobus aureus</name>
    <dbReference type="NCBI Taxonomy" id="191497"/>
    <lineage>
        <taxon>Bacteria</taxon>
        <taxon>Bacillati</taxon>
        <taxon>Actinomycetota</taxon>
        <taxon>Actinomycetes</taxon>
        <taxon>Micrococcales</taxon>
        <taxon>Microbacteriaceae</taxon>
        <taxon>Rhodoglobus</taxon>
    </lineage>
</organism>
<evidence type="ECO:0000256" key="1">
    <source>
        <dbReference type="SAM" id="MobiDB-lite"/>
    </source>
</evidence>
<keyword evidence="4" id="KW-1185">Reference proteome</keyword>
<name>A0ABN1VL12_9MICO</name>
<feature type="region of interest" description="Disordered" evidence="1">
    <location>
        <begin position="182"/>
        <end position="224"/>
    </location>
</feature>
<feature type="transmembrane region" description="Helical" evidence="2">
    <location>
        <begin position="20"/>
        <end position="43"/>
    </location>
</feature>
<keyword evidence="2" id="KW-1133">Transmembrane helix</keyword>
<evidence type="ECO:0000256" key="2">
    <source>
        <dbReference type="SAM" id="Phobius"/>
    </source>
</evidence>
<dbReference type="Proteomes" id="UP001500943">
    <property type="component" value="Unassembled WGS sequence"/>
</dbReference>
<dbReference type="EMBL" id="BAAAKW010000026">
    <property type="protein sequence ID" value="GAA1215788.1"/>
    <property type="molecule type" value="Genomic_DNA"/>
</dbReference>
<evidence type="ECO:0000313" key="3">
    <source>
        <dbReference type="EMBL" id="GAA1215788.1"/>
    </source>
</evidence>
<sequence length="224" mass="24162">MILQWWNDLVDWFNSDQGSAFVTGALVPFLAIIVGGIIVGMIARSSLRRLISQQDRQAKAAAVAALISSGRRAATWSTLSAGEKEHVDYQASEAEVRVRLLPLKGANVAADWAAHKITTMKKNSVNYSFQAEQDLAELQEGLLDWQARPGRAKKLFAQDLASWKYETGEAEDELVVKQQEWASRQAAEEATQSSTAAANGGTAGSAASSSARTAPTTVVTPDRN</sequence>
<protein>
    <submittedName>
        <fullName evidence="3">Uncharacterized protein</fullName>
    </submittedName>
</protein>